<name>C6H7U3_AJECH</name>
<evidence type="ECO:0000313" key="2">
    <source>
        <dbReference type="Proteomes" id="UP000002624"/>
    </source>
</evidence>
<protein>
    <submittedName>
        <fullName evidence="1">Uncharacterized protein</fullName>
    </submittedName>
</protein>
<dbReference type="HOGENOM" id="CLU_1758266_0_0_1"/>
<dbReference type="Proteomes" id="UP000002624">
    <property type="component" value="Unassembled WGS sequence"/>
</dbReference>
<gene>
    <name evidence="1" type="ORF">HCDG_01504</name>
</gene>
<dbReference type="VEuPathDB" id="FungiDB:HCDG_01504"/>
<accession>C6H7U3</accession>
<organism evidence="1 2">
    <name type="scientific">Ajellomyces capsulatus (strain H143)</name>
    <name type="common">Darling's disease fungus</name>
    <name type="synonym">Histoplasma capsulatum</name>
    <dbReference type="NCBI Taxonomy" id="544712"/>
    <lineage>
        <taxon>Eukaryota</taxon>
        <taxon>Fungi</taxon>
        <taxon>Dikarya</taxon>
        <taxon>Ascomycota</taxon>
        <taxon>Pezizomycotina</taxon>
        <taxon>Eurotiomycetes</taxon>
        <taxon>Eurotiomycetidae</taxon>
        <taxon>Onygenales</taxon>
        <taxon>Ajellomycetaceae</taxon>
        <taxon>Histoplasma</taxon>
    </lineage>
</organism>
<dbReference type="AlphaFoldDB" id="C6H7U3"/>
<dbReference type="EMBL" id="GG692420">
    <property type="protein sequence ID" value="EER43474.1"/>
    <property type="molecule type" value="Genomic_DNA"/>
</dbReference>
<reference evidence="2" key="1">
    <citation type="submission" date="2009-05" db="EMBL/GenBank/DDBJ databases">
        <title>The genome sequence of Ajellomyces capsulatus strain H143.</title>
        <authorList>
            <person name="Champion M."/>
            <person name="Cuomo C.A."/>
            <person name="Ma L.-J."/>
            <person name="Henn M.R."/>
            <person name="Sil A."/>
            <person name="Goldman B."/>
            <person name="Young S.K."/>
            <person name="Kodira C.D."/>
            <person name="Zeng Q."/>
            <person name="Koehrsen M."/>
            <person name="Alvarado L."/>
            <person name="Berlin A.M."/>
            <person name="Borenstein D."/>
            <person name="Chen Z."/>
            <person name="Engels R."/>
            <person name="Freedman E."/>
            <person name="Gellesch M."/>
            <person name="Goldberg J."/>
            <person name="Griggs A."/>
            <person name="Gujja S."/>
            <person name="Heiman D.I."/>
            <person name="Hepburn T.A."/>
            <person name="Howarth C."/>
            <person name="Jen D."/>
            <person name="Larson L."/>
            <person name="Lewis B."/>
            <person name="Mehta T."/>
            <person name="Park D."/>
            <person name="Pearson M."/>
            <person name="Roberts A."/>
            <person name="Saif S."/>
            <person name="Shea T.D."/>
            <person name="Shenoy N."/>
            <person name="Sisk P."/>
            <person name="Stolte C."/>
            <person name="Sykes S."/>
            <person name="Walk T."/>
            <person name="White J."/>
            <person name="Yandava C."/>
            <person name="Klein B."/>
            <person name="McEwen J.G."/>
            <person name="Puccia R."/>
            <person name="Goldman G.H."/>
            <person name="Felipe M.S."/>
            <person name="Nino-Vega G."/>
            <person name="San-Blas G."/>
            <person name="Taylor J.W."/>
            <person name="Mendoza L."/>
            <person name="Galagan J.E."/>
            <person name="Nusbaum C."/>
            <person name="Birren B.W."/>
        </authorList>
    </citation>
    <scope>NUCLEOTIDE SEQUENCE [LARGE SCALE GENOMIC DNA]</scope>
    <source>
        <strain evidence="2">H143</strain>
    </source>
</reference>
<sequence length="148" mass="16640">MSTDISRPFNRSAFRELPKVCEFLSFCRLSKLRGTQMGCGTRLLSKWNCLTPAGTVLSRSRAQPKRSVEGRNNKGCSRRWKRRLKQGFRVVTSICVCVRVEVGSCSSSLELGHADRPNNKLCWTARQDGLQGKGVPEIPMINYMGSWA</sequence>
<evidence type="ECO:0000313" key="1">
    <source>
        <dbReference type="EMBL" id="EER43474.1"/>
    </source>
</evidence>
<proteinExistence type="predicted"/>